<dbReference type="PANTHER" id="PTHR43112:SF3">
    <property type="entry name" value="FERREDOXIN-2, CHLOROPLASTIC"/>
    <property type="match status" value="1"/>
</dbReference>
<accession>L9Z1A2</accession>
<evidence type="ECO:0000256" key="2">
    <source>
        <dbReference type="ARBA" id="ARBA00022448"/>
    </source>
</evidence>
<sequence>MSDPIVPGPVTAPTTWEVELRIPEDAALDAAGESRTIEVREDQSILAAARSAGLWLSADCQQGWCITCGAKLRSGEVDHSLAKRYYPSDEAANFVLTCVARPRSDCVIEVEQSEALLRHRADHDKPPGRSKLD</sequence>
<keyword evidence="3" id="KW-0001">2Fe-2S</keyword>
<keyword evidence="5" id="KW-0249">Electron transport</keyword>
<keyword evidence="6" id="KW-0408">Iron</keyword>
<dbReference type="InterPro" id="IPR012675">
    <property type="entry name" value="Beta-grasp_dom_sf"/>
</dbReference>
<keyword evidence="2" id="KW-0813">Transport</keyword>
<evidence type="ECO:0000313" key="10">
    <source>
        <dbReference type="EMBL" id="ELY80290.1"/>
    </source>
</evidence>
<dbReference type="InterPro" id="IPR036010">
    <property type="entry name" value="2Fe-2S_ferredoxin-like_sf"/>
</dbReference>
<comment type="caution">
    <text evidence="10">The sequence shown here is derived from an EMBL/GenBank/DDBJ whole genome shotgun (WGS) entry which is preliminary data.</text>
</comment>
<dbReference type="CDD" id="cd00207">
    <property type="entry name" value="fer2"/>
    <property type="match status" value="1"/>
</dbReference>
<protein>
    <submittedName>
        <fullName evidence="10">Ferredoxin</fullName>
    </submittedName>
</protein>
<evidence type="ECO:0000256" key="6">
    <source>
        <dbReference type="ARBA" id="ARBA00023004"/>
    </source>
</evidence>
<evidence type="ECO:0000313" key="11">
    <source>
        <dbReference type="Proteomes" id="UP000011618"/>
    </source>
</evidence>
<evidence type="ECO:0000256" key="3">
    <source>
        <dbReference type="ARBA" id="ARBA00022714"/>
    </source>
</evidence>
<dbReference type="Gene3D" id="3.10.20.30">
    <property type="match status" value="1"/>
</dbReference>
<evidence type="ECO:0000256" key="5">
    <source>
        <dbReference type="ARBA" id="ARBA00022982"/>
    </source>
</evidence>
<dbReference type="PROSITE" id="PS51085">
    <property type="entry name" value="2FE2S_FER_2"/>
    <property type="match status" value="1"/>
</dbReference>
<dbReference type="InterPro" id="IPR001041">
    <property type="entry name" value="2Fe-2S_ferredoxin-type"/>
</dbReference>
<dbReference type="Pfam" id="PF00111">
    <property type="entry name" value="Fer2"/>
    <property type="match status" value="1"/>
</dbReference>
<dbReference type="AlphaFoldDB" id="L9Z1A2"/>
<evidence type="ECO:0000256" key="4">
    <source>
        <dbReference type="ARBA" id="ARBA00022723"/>
    </source>
</evidence>
<dbReference type="EMBL" id="AOII01000034">
    <property type="protein sequence ID" value="ELY80290.1"/>
    <property type="molecule type" value="Genomic_DNA"/>
</dbReference>
<evidence type="ECO:0000259" key="9">
    <source>
        <dbReference type="PROSITE" id="PS51085"/>
    </source>
</evidence>
<proteinExistence type="inferred from homology"/>
<keyword evidence="7" id="KW-0411">Iron-sulfur</keyword>
<evidence type="ECO:0000256" key="1">
    <source>
        <dbReference type="ARBA" id="ARBA00007874"/>
    </source>
</evidence>
<gene>
    <name evidence="10" type="ORF">C487_04695</name>
</gene>
<dbReference type="GO" id="GO:0051537">
    <property type="term" value="F:2 iron, 2 sulfur cluster binding"/>
    <property type="evidence" value="ECO:0007669"/>
    <property type="project" value="UniProtKB-KW"/>
</dbReference>
<organism evidence="10 11">
    <name type="scientific">Natrinema pallidum DSM 3751</name>
    <dbReference type="NCBI Taxonomy" id="1227495"/>
    <lineage>
        <taxon>Archaea</taxon>
        <taxon>Methanobacteriati</taxon>
        <taxon>Methanobacteriota</taxon>
        <taxon>Stenosarchaea group</taxon>
        <taxon>Halobacteria</taxon>
        <taxon>Halobacteriales</taxon>
        <taxon>Natrialbaceae</taxon>
        <taxon>Natrinema</taxon>
    </lineage>
</organism>
<dbReference type="GO" id="GO:0046872">
    <property type="term" value="F:metal ion binding"/>
    <property type="evidence" value="ECO:0007669"/>
    <property type="project" value="UniProtKB-KW"/>
</dbReference>
<dbReference type="PANTHER" id="PTHR43112">
    <property type="entry name" value="FERREDOXIN"/>
    <property type="match status" value="1"/>
</dbReference>
<dbReference type="Proteomes" id="UP000011618">
    <property type="component" value="Unassembled WGS sequence"/>
</dbReference>
<comment type="cofactor">
    <cofactor evidence="8">
        <name>[2Fe-2S] cluster</name>
        <dbReference type="ChEBI" id="CHEBI:190135"/>
    </cofactor>
</comment>
<evidence type="ECO:0000256" key="7">
    <source>
        <dbReference type="ARBA" id="ARBA00023014"/>
    </source>
</evidence>
<dbReference type="PATRIC" id="fig|1227495.3.peg.936"/>
<dbReference type="SUPFAM" id="SSF54292">
    <property type="entry name" value="2Fe-2S ferredoxin-like"/>
    <property type="match status" value="1"/>
</dbReference>
<feature type="domain" description="2Fe-2S ferredoxin-type" evidence="9">
    <location>
        <begin position="16"/>
        <end position="114"/>
    </location>
</feature>
<evidence type="ECO:0000256" key="8">
    <source>
        <dbReference type="ARBA" id="ARBA00034078"/>
    </source>
</evidence>
<comment type="similarity">
    <text evidence="1">Belongs to the 2Fe2S plant-type ferredoxin family.</text>
</comment>
<dbReference type="eggNOG" id="arCOG02842">
    <property type="taxonomic scope" value="Archaea"/>
</dbReference>
<reference evidence="10 11" key="1">
    <citation type="journal article" date="2014" name="PLoS Genet.">
        <title>Phylogenetically driven sequencing of extremely halophilic archaea reveals strategies for static and dynamic osmo-response.</title>
        <authorList>
            <person name="Becker E.A."/>
            <person name="Seitzer P.M."/>
            <person name="Tritt A."/>
            <person name="Larsen D."/>
            <person name="Krusor M."/>
            <person name="Yao A.I."/>
            <person name="Wu D."/>
            <person name="Madern D."/>
            <person name="Eisen J.A."/>
            <person name="Darling A.E."/>
            <person name="Facciotti M.T."/>
        </authorList>
    </citation>
    <scope>NUCLEOTIDE SEQUENCE [LARGE SCALE GENOMIC DNA]</scope>
    <source>
        <strain evidence="10 11">DSM 3751</strain>
    </source>
</reference>
<keyword evidence="4" id="KW-0479">Metal-binding</keyword>
<name>L9Z1A2_9EURY</name>